<evidence type="ECO:0000256" key="3">
    <source>
        <dbReference type="ARBA" id="ARBA00022691"/>
    </source>
</evidence>
<gene>
    <name evidence="5" type="ORF">VroAM7_08900</name>
</gene>
<keyword evidence="1 5" id="KW-0489">Methyltransferase</keyword>
<dbReference type="PANTHER" id="PTHR43464">
    <property type="entry name" value="METHYLTRANSFERASE"/>
    <property type="match status" value="1"/>
</dbReference>
<evidence type="ECO:0000256" key="1">
    <source>
        <dbReference type="ARBA" id="ARBA00022603"/>
    </source>
</evidence>
<feature type="domain" description="HNH nuclease" evidence="4">
    <location>
        <begin position="454"/>
        <end position="492"/>
    </location>
</feature>
<reference evidence="6" key="1">
    <citation type="submission" date="2019-07" db="EMBL/GenBank/DDBJ databases">
        <title>Complete Genome Sequences of Vibrion rotiferianus strain AM7.</title>
        <authorList>
            <person name="Miyazaki K."/>
            <person name="Wiseschart A."/>
            <person name="Pootanakit K."/>
            <person name="Ishimori K."/>
            <person name="Kitahara K."/>
        </authorList>
    </citation>
    <scope>NUCLEOTIDE SEQUENCE [LARGE SCALE GENOMIC DNA]</scope>
    <source>
        <strain evidence="6">AM7</strain>
    </source>
</reference>
<dbReference type="AlphaFoldDB" id="A0A510I3Y1"/>
<dbReference type="PANTHER" id="PTHR43464:SF19">
    <property type="entry name" value="UBIQUINONE BIOSYNTHESIS O-METHYLTRANSFERASE, MITOCHONDRIAL"/>
    <property type="match status" value="1"/>
</dbReference>
<dbReference type="GO" id="GO:0032259">
    <property type="term" value="P:methylation"/>
    <property type="evidence" value="ECO:0007669"/>
    <property type="project" value="UniProtKB-KW"/>
</dbReference>
<dbReference type="Gene3D" id="3.40.50.150">
    <property type="entry name" value="Vaccinia Virus protein VP39"/>
    <property type="match status" value="1"/>
</dbReference>
<dbReference type="Pfam" id="PF13395">
    <property type="entry name" value="HNH_4"/>
    <property type="match status" value="1"/>
</dbReference>
<evidence type="ECO:0000313" key="6">
    <source>
        <dbReference type="Proteomes" id="UP000315115"/>
    </source>
</evidence>
<evidence type="ECO:0000256" key="2">
    <source>
        <dbReference type="ARBA" id="ARBA00022679"/>
    </source>
</evidence>
<keyword evidence="3" id="KW-0949">S-adenosyl-L-methionine</keyword>
<dbReference type="SUPFAM" id="SSF53335">
    <property type="entry name" value="S-adenosyl-L-methionine-dependent methyltransferases"/>
    <property type="match status" value="1"/>
</dbReference>
<proteinExistence type="predicted"/>
<dbReference type="InterPro" id="IPR029063">
    <property type="entry name" value="SAM-dependent_MTases_sf"/>
</dbReference>
<evidence type="ECO:0000313" key="5">
    <source>
        <dbReference type="EMBL" id="BBL88237.1"/>
    </source>
</evidence>
<protein>
    <submittedName>
        <fullName evidence="5">SAM-dependent methyltransferase</fullName>
    </submittedName>
</protein>
<dbReference type="Pfam" id="PF13489">
    <property type="entry name" value="Methyltransf_23"/>
    <property type="match status" value="1"/>
</dbReference>
<evidence type="ECO:0000259" key="4">
    <source>
        <dbReference type="Pfam" id="PF13395"/>
    </source>
</evidence>
<dbReference type="RefSeq" id="WP_143692207.1">
    <property type="nucleotide sequence ID" value="NZ_AP019798.1"/>
</dbReference>
<accession>A0A510I3Y1</accession>
<dbReference type="EMBL" id="AP019798">
    <property type="protein sequence ID" value="BBL88237.1"/>
    <property type="molecule type" value="Genomic_DNA"/>
</dbReference>
<dbReference type="Proteomes" id="UP000315115">
    <property type="component" value="Chromosome 1"/>
</dbReference>
<sequence length="563" mass="63699">MSSTSNFYNQNASSLAEQYNSTTFEGVHASWQAFWPHAGERVLDVGAGSGRDAKWMSEQGCEVIALEPSASLLELGKFKTGDLVTWLDDALPALEKTTNLGLRFDLILVSAVWMHLATSHRERAFRKLSNLLAPNGRLVISLRHGEFTDGRKAYPVSVQELEQLAKNSALMVRHVSDSDDQLKRDDVHWQTVVMSLPDDGSGDLNKVRHIIVNDSKSATYKLALLRTLLRIADAHSGAVIDRTDGKVAIPLGLVGLYWIRQFKRLIDKENIQQNSNASKGLGFIKPDGWGKLSHLSPDDLAIGTMFVGDDAAALDKAIKDSLKTIKDGPVTYTYQGDKSNPYFEMVRSSKKHKGTIVVDGAFLESYGQFILDESLWDCFRLYHSWIEPLVVNQWILEMQRFSFNQERGIALQTYHDCLVWIDKDHDTRAVRKRVEQLCSNHSEIISVWSGSKLRNEYHVDHCLPFAYWPNNDKWNLLPTSKTENLNKRDRLPAVYRLNASKQRILDWWALAWGESETLSQSFFTEAALSLPNVPASCQDFEHVFEAMGLQIRGVKSRLCIAEW</sequence>
<dbReference type="CDD" id="cd02440">
    <property type="entry name" value="AdoMet_MTases"/>
    <property type="match status" value="1"/>
</dbReference>
<organism evidence="5 6">
    <name type="scientific">Vibrio rotiferianus</name>
    <dbReference type="NCBI Taxonomy" id="190895"/>
    <lineage>
        <taxon>Bacteria</taxon>
        <taxon>Pseudomonadati</taxon>
        <taxon>Pseudomonadota</taxon>
        <taxon>Gammaproteobacteria</taxon>
        <taxon>Vibrionales</taxon>
        <taxon>Vibrionaceae</taxon>
        <taxon>Vibrio</taxon>
    </lineage>
</organism>
<keyword evidence="2 5" id="KW-0808">Transferase</keyword>
<name>A0A510I3Y1_9VIBR</name>
<dbReference type="GO" id="GO:0008168">
    <property type="term" value="F:methyltransferase activity"/>
    <property type="evidence" value="ECO:0007669"/>
    <property type="project" value="UniProtKB-KW"/>
</dbReference>
<dbReference type="InterPro" id="IPR003615">
    <property type="entry name" value="HNH_nuc"/>
</dbReference>